<dbReference type="Proteomes" id="UP000807025">
    <property type="component" value="Unassembled WGS sequence"/>
</dbReference>
<dbReference type="GO" id="GO:0005634">
    <property type="term" value="C:nucleus"/>
    <property type="evidence" value="ECO:0007669"/>
    <property type="project" value="TreeGrafter"/>
</dbReference>
<evidence type="ECO:0000313" key="1">
    <source>
        <dbReference type="EMBL" id="KAF9501035.1"/>
    </source>
</evidence>
<dbReference type="PANTHER" id="PTHR31859:SF1">
    <property type="entry name" value="TETRATRICOPEPTIDE REPEAT PROTEIN 39C"/>
    <property type="match status" value="1"/>
</dbReference>
<protein>
    <recommendedName>
        <fullName evidence="3">Mitochondrial outer membrane protein IML2</fullName>
    </recommendedName>
</protein>
<name>A0A9P6A6K3_PLEER</name>
<dbReference type="Pfam" id="PF10300">
    <property type="entry name" value="Iml2-TPR_39"/>
    <property type="match status" value="1"/>
</dbReference>
<evidence type="ECO:0000313" key="2">
    <source>
        <dbReference type="Proteomes" id="UP000807025"/>
    </source>
</evidence>
<dbReference type="GO" id="GO:0005741">
    <property type="term" value="C:mitochondrial outer membrane"/>
    <property type="evidence" value="ECO:0007669"/>
    <property type="project" value="TreeGrafter"/>
</dbReference>
<organism evidence="1 2">
    <name type="scientific">Pleurotus eryngii</name>
    <name type="common">Boletus of the steppes</name>
    <dbReference type="NCBI Taxonomy" id="5323"/>
    <lineage>
        <taxon>Eukaryota</taxon>
        <taxon>Fungi</taxon>
        <taxon>Dikarya</taxon>
        <taxon>Basidiomycota</taxon>
        <taxon>Agaricomycotina</taxon>
        <taxon>Agaricomycetes</taxon>
        <taxon>Agaricomycetidae</taxon>
        <taxon>Agaricales</taxon>
        <taxon>Pleurotineae</taxon>
        <taxon>Pleurotaceae</taxon>
        <taxon>Pleurotus</taxon>
    </lineage>
</organism>
<dbReference type="EMBL" id="MU154525">
    <property type="protein sequence ID" value="KAF9501035.1"/>
    <property type="molecule type" value="Genomic_DNA"/>
</dbReference>
<evidence type="ECO:0008006" key="3">
    <source>
        <dbReference type="Google" id="ProtNLM"/>
    </source>
</evidence>
<dbReference type="InterPro" id="IPR019412">
    <property type="entry name" value="IML2/TPR_39"/>
</dbReference>
<keyword evidence="2" id="KW-1185">Reference proteome</keyword>
<dbReference type="PANTHER" id="PTHR31859">
    <property type="entry name" value="TETRATRICOPEPTIDE REPEAT PROTEIN 39 FAMILY MEMBER"/>
    <property type="match status" value="1"/>
</dbReference>
<dbReference type="OrthoDB" id="2154985at2759"/>
<dbReference type="AlphaFoldDB" id="A0A9P6A6K3"/>
<dbReference type="SUPFAM" id="SSF48452">
    <property type="entry name" value="TPR-like"/>
    <property type="match status" value="1"/>
</dbReference>
<dbReference type="InterPro" id="IPR011990">
    <property type="entry name" value="TPR-like_helical_dom_sf"/>
</dbReference>
<comment type="caution">
    <text evidence="1">The sequence shown here is derived from an EMBL/GenBank/DDBJ whole genome shotgun (WGS) entry which is preliminary data.</text>
</comment>
<sequence length="704" mass="77488">MAKHWGGRDTYKQEGRLFSLGKLLANRQSRSGIYTASSASRTLAIPTFSTSYRQIMATELPSSQNPNDAALKAAMKGFDHLFSNDIVGARKEFAADHTPFHWMGLGACAFLQAALGMEASLMAEATHCLTKAEAESKALLRSARSSSSSRFPQGTEWEILNADAVVLLGLTHALSESYMGYLQCLYSLNSAHGKFTKLYKTVFPTGLDHYSTPATTPAISRNASNPNLAVSTQRSSFFGRWARPTGSLLSVPSSLSAAGASLPLDGPVEELIVSGTAFGYGLFNLVFSLLPKKIQSVVGFFGFKHDRKLALQALAVAAAKSDVHSVFAGLVLMTYHGVVLLMSGYQADEAHIVKQYRAIVDKIESKYPTGALWILNRAKILRMTHDPQAAIHVLQEGLGPDREFSFVQADTLLVFELAWTLLSQRRYQEAADMFIKLTELNSWSQATYYFIAAGCYVSLGNRVKAQSLFDAIPDLVNQRKINGKDLPTEVLIKKKLEFYKAKQARRGGPVESFVDAIAISPAEELGIFWNNHARIENDIAHAHILEWASLSPPVSIDSPHIQTNVEVKDTAVDLDTPDELALRSLLLGVTHRTVQEFKSAREFLVDAHGRRNEMIISTWIPGVAMFELAVLDLKELEAREKIDTEEDPAVLRSAWSTALDSAIVKLDQAYALAPTNVDLSSRLDTRIAMLRDEIGLKREKLGLH</sequence>
<dbReference type="GO" id="GO:0005829">
    <property type="term" value="C:cytosol"/>
    <property type="evidence" value="ECO:0007669"/>
    <property type="project" value="TreeGrafter"/>
</dbReference>
<accession>A0A9P6A6K3</accession>
<gene>
    <name evidence="1" type="ORF">BDN71DRAFT_1439975</name>
</gene>
<reference evidence="1" key="1">
    <citation type="submission" date="2020-11" db="EMBL/GenBank/DDBJ databases">
        <authorList>
            <consortium name="DOE Joint Genome Institute"/>
            <person name="Ahrendt S."/>
            <person name="Riley R."/>
            <person name="Andreopoulos W."/>
            <person name="Labutti K."/>
            <person name="Pangilinan J."/>
            <person name="Ruiz-Duenas F.J."/>
            <person name="Barrasa J.M."/>
            <person name="Sanchez-Garcia M."/>
            <person name="Camarero S."/>
            <person name="Miyauchi S."/>
            <person name="Serrano A."/>
            <person name="Linde D."/>
            <person name="Babiker R."/>
            <person name="Drula E."/>
            <person name="Ayuso-Fernandez I."/>
            <person name="Pacheco R."/>
            <person name="Padilla G."/>
            <person name="Ferreira P."/>
            <person name="Barriuso J."/>
            <person name="Kellner H."/>
            <person name="Castanera R."/>
            <person name="Alfaro M."/>
            <person name="Ramirez L."/>
            <person name="Pisabarro A.G."/>
            <person name="Kuo A."/>
            <person name="Tritt A."/>
            <person name="Lipzen A."/>
            <person name="He G."/>
            <person name="Yan M."/>
            <person name="Ng V."/>
            <person name="Cullen D."/>
            <person name="Martin F."/>
            <person name="Rosso M.-N."/>
            <person name="Henrissat B."/>
            <person name="Hibbett D."/>
            <person name="Martinez A.T."/>
            <person name="Grigoriev I.V."/>
        </authorList>
    </citation>
    <scope>NUCLEOTIDE SEQUENCE</scope>
    <source>
        <strain evidence="1">ATCC 90797</strain>
    </source>
</reference>
<proteinExistence type="predicted"/>
<dbReference type="Gene3D" id="1.25.40.10">
    <property type="entry name" value="Tetratricopeptide repeat domain"/>
    <property type="match status" value="1"/>
</dbReference>